<dbReference type="InterPro" id="IPR017441">
    <property type="entry name" value="Protein_kinase_ATP_BS"/>
</dbReference>
<reference evidence="7 8" key="1">
    <citation type="submission" date="2025-04" db="UniProtKB">
        <authorList>
            <consortium name="RefSeq"/>
        </authorList>
    </citation>
    <scope>IDENTIFICATION</scope>
    <source>
        <tissue evidence="7 8">Whole sample</tissue>
    </source>
</reference>
<dbReference type="Gene3D" id="3.30.200.20">
    <property type="entry name" value="Phosphorylase Kinase, domain 1"/>
    <property type="match status" value="1"/>
</dbReference>
<evidence type="ECO:0000256" key="1">
    <source>
        <dbReference type="ARBA" id="ARBA00022737"/>
    </source>
</evidence>
<organism evidence="6 9">
    <name type="scientific">Crassostrea virginica</name>
    <name type="common">Eastern oyster</name>
    <dbReference type="NCBI Taxonomy" id="6565"/>
    <lineage>
        <taxon>Eukaryota</taxon>
        <taxon>Metazoa</taxon>
        <taxon>Spiralia</taxon>
        <taxon>Lophotrochozoa</taxon>
        <taxon>Mollusca</taxon>
        <taxon>Bivalvia</taxon>
        <taxon>Autobranchia</taxon>
        <taxon>Pteriomorphia</taxon>
        <taxon>Ostreida</taxon>
        <taxon>Ostreoidea</taxon>
        <taxon>Ostreidae</taxon>
        <taxon>Crassostrea</taxon>
    </lineage>
</organism>
<keyword evidence="2 3" id="KW-0040">ANK repeat</keyword>
<dbReference type="Pfam" id="PF07714">
    <property type="entry name" value="PK_Tyr_Ser-Thr"/>
    <property type="match status" value="1"/>
</dbReference>
<proteinExistence type="predicted"/>
<dbReference type="GO" id="GO:0005524">
    <property type="term" value="F:ATP binding"/>
    <property type="evidence" value="ECO:0007669"/>
    <property type="project" value="UniProtKB-UniRule"/>
</dbReference>
<keyword evidence="4" id="KW-0547">Nucleotide-binding</keyword>
<dbReference type="Proteomes" id="UP000694844">
    <property type="component" value="Chromosome 3"/>
</dbReference>
<evidence type="ECO:0000256" key="3">
    <source>
        <dbReference type="PROSITE-ProRule" id="PRU00023"/>
    </source>
</evidence>
<feature type="binding site" evidence="4">
    <location>
        <position position="497"/>
    </location>
    <ligand>
        <name>ATP</name>
        <dbReference type="ChEBI" id="CHEBI:30616"/>
    </ligand>
</feature>
<keyword evidence="4" id="KW-0067">ATP-binding</keyword>
<dbReference type="GeneID" id="111123343"/>
<feature type="repeat" description="ANK" evidence="3">
    <location>
        <begin position="345"/>
        <end position="377"/>
    </location>
</feature>
<dbReference type="PROSITE" id="PS50088">
    <property type="entry name" value="ANK_REPEAT"/>
    <property type="match status" value="5"/>
</dbReference>
<dbReference type="GO" id="GO:0004672">
    <property type="term" value="F:protein kinase activity"/>
    <property type="evidence" value="ECO:0007669"/>
    <property type="project" value="InterPro"/>
</dbReference>
<feature type="repeat" description="ANK" evidence="3">
    <location>
        <begin position="275"/>
        <end position="297"/>
    </location>
</feature>
<dbReference type="InterPro" id="IPR011009">
    <property type="entry name" value="Kinase-like_dom_sf"/>
</dbReference>
<dbReference type="InterPro" id="IPR002110">
    <property type="entry name" value="Ankyrin_rpt"/>
</dbReference>
<dbReference type="RefSeq" id="XP_022321330.1">
    <property type="nucleotide sequence ID" value="XM_022465622.1"/>
</dbReference>
<dbReference type="Gene3D" id="1.10.510.10">
    <property type="entry name" value="Transferase(Phosphotransferase) domain 1"/>
    <property type="match status" value="1"/>
</dbReference>
<dbReference type="AlphaFoldDB" id="A0A8B8D0L2"/>
<dbReference type="Pfam" id="PF12796">
    <property type="entry name" value="Ank_2"/>
    <property type="match status" value="3"/>
</dbReference>
<evidence type="ECO:0000259" key="5">
    <source>
        <dbReference type="PROSITE" id="PS50011"/>
    </source>
</evidence>
<evidence type="ECO:0000256" key="2">
    <source>
        <dbReference type="ARBA" id="ARBA00023043"/>
    </source>
</evidence>
<evidence type="ECO:0000313" key="8">
    <source>
        <dbReference type="RefSeq" id="XP_022321328.1"/>
    </source>
</evidence>
<dbReference type="PROSITE" id="PS50011">
    <property type="entry name" value="PROTEIN_KINASE_DOM"/>
    <property type="match status" value="1"/>
</dbReference>
<dbReference type="InterPro" id="IPR001245">
    <property type="entry name" value="Ser-Thr/Tyr_kinase_cat_dom"/>
</dbReference>
<dbReference type="SMART" id="SM00248">
    <property type="entry name" value="ANK"/>
    <property type="match status" value="10"/>
</dbReference>
<dbReference type="SUPFAM" id="SSF56112">
    <property type="entry name" value="Protein kinase-like (PK-like)"/>
    <property type="match status" value="1"/>
</dbReference>
<dbReference type="RefSeq" id="XP_022321327.1">
    <property type="nucleotide sequence ID" value="XM_022465619.1"/>
</dbReference>
<dbReference type="PROSITE" id="PS50297">
    <property type="entry name" value="ANK_REP_REGION"/>
    <property type="match status" value="4"/>
</dbReference>
<dbReference type="PANTHER" id="PTHR24123">
    <property type="entry name" value="ANKYRIN REPEAT-CONTAINING"/>
    <property type="match status" value="1"/>
</dbReference>
<dbReference type="PROSITE" id="PS00107">
    <property type="entry name" value="PROTEIN_KINASE_ATP"/>
    <property type="match status" value="1"/>
</dbReference>
<evidence type="ECO:0000313" key="7">
    <source>
        <dbReference type="RefSeq" id="XP_022321327.1"/>
    </source>
</evidence>
<evidence type="ECO:0000313" key="6">
    <source>
        <dbReference type="Proteomes" id="UP000694844"/>
    </source>
</evidence>
<dbReference type="SUPFAM" id="SSF48403">
    <property type="entry name" value="Ankyrin repeat"/>
    <property type="match status" value="1"/>
</dbReference>
<dbReference type="InterPro" id="IPR036770">
    <property type="entry name" value="Ankyrin_rpt-contain_sf"/>
</dbReference>
<name>A0A8B8D0L2_CRAVI</name>
<evidence type="ECO:0000256" key="4">
    <source>
        <dbReference type="PROSITE-ProRule" id="PRU10141"/>
    </source>
</evidence>
<feature type="repeat" description="ANK" evidence="3">
    <location>
        <begin position="173"/>
        <end position="205"/>
    </location>
</feature>
<dbReference type="FunFam" id="1.10.510.10:FF:000259">
    <property type="entry name" value="Serine/threonine-protein kinase TNNI3K"/>
    <property type="match status" value="1"/>
</dbReference>
<feature type="repeat" description="ANK" evidence="3">
    <location>
        <begin position="140"/>
        <end position="172"/>
    </location>
</feature>
<feature type="repeat" description="ANK" evidence="3">
    <location>
        <begin position="72"/>
        <end position="105"/>
    </location>
</feature>
<accession>A0A8B8D0L2</accession>
<dbReference type="KEGG" id="cvn:111123343"/>
<dbReference type="InterPro" id="IPR051165">
    <property type="entry name" value="Multifunctional_ANK_Repeat"/>
</dbReference>
<dbReference type="InterPro" id="IPR000719">
    <property type="entry name" value="Prot_kinase_dom"/>
</dbReference>
<dbReference type="OrthoDB" id="339325at2759"/>
<keyword evidence="6" id="KW-1185">Reference proteome</keyword>
<keyword evidence="1" id="KW-0677">Repeat</keyword>
<evidence type="ECO:0000313" key="9">
    <source>
        <dbReference type="RefSeq" id="XP_022321330.1"/>
    </source>
</evidence>
<gene>
    <name evidence="7 8 9" type="primary">LOC111123343</name>
</gene>
<dbReference type="RefSeq" id="XP_022321328.1">
    <property type="nucleotide sequence ID" value="XM_022465620.1"/>
</dbReference>
<protein>
    <submittedName>
        <fullName evidence="7 8">Serine/threonine-protein kinase TNNI3K-like isoform X1</fullName>
    </submittedName>
    <submittedName>
        <fullName evidence="9">Serine/threonine-protein kinase TNNI3K-like isoform X2</fullName>
    </submittedName>
</protein>
<feature type="domain" description="Protein kinase" evidence="5">
    <location>
        <begin position="470"/>
        <end position="725"/>
    </location>
</feature>
<sequence length="831" mass="91684">MGNFKSRPTVSCADELKKKISESYSLFRSRAIEDLRPNEKDWSEIQLVCGKGNYNKVVELLTEENVQEKTDGGLTLLHIVGVYGGSRTLIKFLLEKGLKPDTLSRRQFTALHLAAYRGDAECVQCLLESTDTDVNLAGNSGLTALHISAMCGFQEIAEVLIDNGAKVNMQDAVNFTPLHIACNFGNEKVVSVLISQRADINAAGGVRERPLHLACSRGHLQVTRLLMEAPQQPAEVNVTDDEEHYPVHFCCKSGHLNVLSYLLEKKALPHVCNIYGDTPLHLACYSGKVEIVKHLISVTGLESLGKENIFSETPLHSACTSGRSLELIKYLLELPNVNINHQGKDGHTALHSACYHGHIRVVQFLLECGADMNLVACAEMSGVTDKKEEQTPLMWAYEQGHDTIVTLLKHHKRPQDESACGDYSQPGGEGSYVSVPSPLGKLKSMTREKIDVLQLRSALPRYFQLQITDLDFQEPIGSGSFGKVYKGKYLGKTVAIKRYRASSFGCKSDVDMFCREVAILSKLNSPFVISFVGASLDDPSNFAIVTQFVAGGSLFSILHEQKRVIDLQSKLTIASDVARGMAYLHNLPQPIIHRDLNSHNILLDDNGHAVVADFGESRFLLSEEDNMTKQPGNLRWMAPEIFTQCTKYSIKADVFSFSLCIWELLSGELPFAHLKPAAAAAEMAYHTTRPPIAVTFPKPIVALLQSCWNASADDRPEFKEIVPILEDCKQTQVVALLNSSGVSSLKEVSEGEDSLTSPPIAGNVMALRTHWEQEASKNSSSVPIDELRRRLQYPQVDKNGYVSDPLSTLGISVTIEQTKKLLESAFNQSQT</sequence>
<dbReference type="PANTHER" id="PTHR24123:SF141">
    <property type="entry name" value="ANKYRIN 2, ISOFORM U"/>
    <property type="match status" value="1"/>
</dbReference>
<dbReference type="Gene3D" id="1.25.40.20">
    <property type="entry name" value="Ankyrin repeat-containing domain"/>
    <property type="match status" value="4"/>
</dbReference>
<dbReference type="PRINTS" id="PR01415">
    <property type="entry name" value="ANKYRIN"/>
</dbReference>